<dbReference type="PIRSF" id="PIRSF001456">
    <property type="entry name" value="Chorismate_synth"/>
    <property type="match status" value="1"/>
</dbReference>
<dbReference type="UniPathway" id="UPA00053">
    <property type="reaction ID" value="UER00090"/>
</dbReference>
<dbReference type="InterPro" id="IPR020541">
    <property type="entry name" value="Chorismate_synthase_CS"/>
</dbReference>
<dbReference type="NCBIfam" id="NF003793">
    <property type="entry name" value="PRK05382.1"/>
    <property type="match status" value="1"/>
</dbReference>
<dbReference type="PROSITE" id="PS00788">
    <property type="entry name" value="CHORISMATE_SYNTHASE_2"/>
    <property type="match status" value="1"/>
</dbReference>
<evidence type="ECO:0000256" key="3">
    <source>
        <dbReference type="ARBA" id="ARBA00013036"/>
    </source>
</evidence>
<dbReference type="EC" id="4.2.3.5" evidence="3"/>
<comment type="similarity">
    <text evidence="2">Belongs to the chorismate synthase family.</text>
</comment>
<dbReference type="AlphaFoldDB" id="A0A6C0IT65"/>
<dbReference type="PROSITE" id="PS00789">
    <property type="entry name" value="CHORISMATE_SYNTHASE_3"/>
    <property type="match status" value="1"/>
</dbReference>
<evidence type="ECO:0000313" key="7">
    <source>
        <dbReference type="EMBL" id="QHT96454.1"/>
    </source>
</evidence>
<dbReference type="EMBL" id="MN740257">
    <property type="protein sequence ID" value="QHT96454.1"/>
    <property type="molecule type" value="Genomic_DNA"/>
</dbReference>
<dbReference type="GO" id="GO:0010181">
    <property type="term" value="F:FMN binding"/>
    <property type="evidence" value="ECO:0007669"/>
    <property type="project" value="TreeGrafter"/>
</dbReference>
<dbReference type="CDD" id="cd07304">
    <property type="entry name" value="Chorismate_synthase"/>
    <property type="match status" value="1"/>
</dbReference>
<sequence length="391" mass="43133">MLYLKIFLKYYTFKDYKYFIIMSTFGNYYKITTFGESHSHSVGVTINSPPPNFKLDIDKIQNQLNRRRPGQSAITTPRDEADTLIILSGMENNVTLGTPLTIIVNNKNTKPEDYVFSKDNYIPRPSHSDFTYLWKYGIHASSGGGRSSARETIGRVIAGAVADQILEQYNVEIVSFVSQVGNIKLDKVPDNISRDLVDETITRCPNKEISTSMEELILELKNNGDSIGGKVSCIIKNCPRGLGEPVFDKMEALLAQAMMSIPATKGFELGSGFSCIEQTGSMHNDRWINNQGNVSTQTNNNGGIIGGITNGEDISFSVAFKPPATILVNQETINLKGDTVTLKAKGRHDPCVVPRAVPIVEAMASVVVLDLLLCQLSRKNINTNSKTYFSV</sequence>
<dbReference type="HAMAP" id="MF_00300">
    <property type="entry name" value="Chorismate_synth"/>
    <property type="match status" value="1"/>
</dbReference>
<protein>
    <recommendedName>
        <fullName evidence="3">chorismate synthase</fullName>
        <ecNumber evidence="3">4.2.3.5</ecNumber>
    </recommendedName>
</protein>
<evidence type="ECO:0000256" key="5">
    <source>
        <dbReference type="ARBA" id="ARBA00023141"/>
    </source>
</evidence>
<accession>A0A6C0IT65</accession>
<dbReference type="PANTHER" id="PTHR21085:SF0">
    <property type="entry name" value="CHORISMATE SYNTHASE"/>
    <property type="match status" value="1"/>
</dbReference>
<dbReference type="SUPFAM" id="SSF103263">
    <property type="entry name" value="Chorismate synthase, AroC"/>
    <property type="match status" value="1"/>
</dbReference>
<dbReference type="InterPro" id="IPR035904">
    <property type="entry name" value="Chorismate_synth_AroC_sf"/>
</dbReference>
<dbReference type="GO" id="GO:0008652">
    <property type="term" value="P:amino acid biosynthetic process"/>
    <property type="evidence" value="ECO:0007669"/>
    <property type="project" value="UniProtKB-KW"/>
</dbReference>
<proteinExistence type="inferred from homology"/>
<dbReference type="GO" id="GO:0009073">
    <property type="term" value="P:aromatic amino acid family biosynthetic process"/>
    <property type="evidence" value="ECO:0007669"/>
    <property type="project" value="UniProtKB-KW"/>
</dbReference>
<name>A0A6C0IT65_9ZZZZ</name>
<dbReference type="InterPro" id="IPR000453">
    <property type="entry name" value="Chorismate_synth"/>
</dbReference>
<organism evidence="7">
    <name type="scientific">viral metagenome</name>
    <dbReference type="NCBI Taxonomy" id="1070528"/>
    <lineage>
        <taxon>unclassified sequences</taxon>
        <taxon>metagenomes</taxon>
        <taxon>organismal metagenomes</taxon>
    </lineage>
</organism>
<dbReference type="NCBIfam" id="TIGR00033">
    <property type="entry name" value="aroC"/>
    <property type="match status" value="1"/>
</dbReference>
<dbReference type="PANTHER" id="PTHR21085">
    <property type="entry name" value="CHORISMATE SYNTHASE"/>
    <property type="match status" value="1"/>
</dbReference>
<keyword evidence="4" id="KW-0028">Amino-acid biosynthesis</keyword>
<comment type="pathway">
    <text evidence="1">Metabolic intermediate biosynthesis; chorismate biosynthesis; chorismate from D-erythrose 4-phosphate and phosphoenolpyruvate: step 7/7.</text>
</comment>
<evidence type="ECO:0000256" key="4">
    <source>
        <dbReference type="ARBA" id="ARBA00022605"/>
    </source>
</evidence>
<dbReference type="Gene3D" id="3.60.150.10">
    <property type="entry name" value="Chorismate synthase AroC"/>
    <property type="match status" value="1"/>
</dbReference>
<evidence type="ECO:0000256" key="6">
    <source>
        <dbReference type="ARBA" id="ARBA00023239"/>
    </source>
</evidence>
<keyword evidence="5" id="KW-0057">Aromatic amino acid biosynthesis</keyword>
<dbReference type="GO" id="GO:0004107">
    <property type="term" value="F:chorismate synthase activity"/>
    <property type="evidence" value="ECO:0007669"/>
    <property type="project" value="UniProtKB-EC"/>
</dbReference>
<evidence type="ECO:0000256" key="2">
    <source>
        <dbReference type="ARBA" id="ARBA00008014"/>
    </source>
</evidence>
<reference evidence="7" key="1">
    <citation type="journal article" date="2020" name="Nature">
        <title>Giant virus diversity and host interactions through global metagenomics.</title>
        <authorList>
            <person name="Schulz F."/>
            <person name="Roux S."/>
            <person name="Paez-Espino D."/>
            <person name="Jungbluth S."/>
            <person name="Walsh D.A."/>
            <person name="Denef V.J."/>
            <person name="McMahon K.D."/>
            <person name="Konstantinidis K.T."/>
            <person name="Eloe-Fadrosh E.A."/>
            <person name="Kyrpides N.C."/>
            <person name="Woyke T."/>
        </authorList>
    </citation>
    <scope>NUCLEOTIDE SEQUENCE</scope>
    <source>
        <strain evidence="7">GVMAG-M-3300024302-11</strain>
    </source>
</reference>
<dbReference type="GO" id="GO:0009423">
    <property type="term" value="P:chorismate biosynthetic process"/>
    <property type="evidence" value="ECO:0007669"/>
    <property type="project" value="UniProtKB-UniPathway"/>
</dbReference>
<dbReference type="Pfam" id="PF01264">
    <property type="entry name" value="Chorismate_synt"/>
    <property type="match status" value="1"/>
</dbReference>
<evidence type="ECO:0000256" key="1">
    <source>
        <dbReference type="ARBA" id="ARBA00005044"/>
    </source>
</evidence>
<dbReference type="GO" id="GO:0005829">
    <property type="term" value="C:cytosol"/>
    <property type="evidence" value="ECO:0007669"/>
    <property type="project" value="TreeGrafter"/>
</dbReference>
<keyword evidence="6" id="KW-0456">Lyase</keyword>